<accession>A0A5Q3QI56</accession>
<evidence type="ECO:0000313" key="3">
    <source>
        <dbReference type="Proteomes" id="UP000371041"/>
    </source>
</evidence>
<feature type="domain" description="HD" evidence="1">
    <location>
        <begin position="22"/>
        <end position="147"/>
    </location>
</feature>
<dbReference type="Proteomes" id="UP000371041">
    <property type="component" value="Chromosome"/>
</dbReference>
<keyword evidence="3" id="KW-1185">Reference proteome</keyword>
<dbReference type="InterPro" id="IPR006674">
    <property type="entry name" value="HD_domain"/>
</dbReference>
<dbReference type="AlphaFoldDB" id="A0A5Q3QI56"/>
<organism evidence="2 3">
    <name type="scientific">Allosaccharopolyspora coralli</name>
    <dbReference type="NCBI Taxonomy" id="2665642"/>
    <lineage>
        <taxon>Bacteria</taxon>
        <taxon>Bacillati</taxon>
        <taxon>Actinomycetota</taxon>
        <taxon>Actinomycetes</taxon>
        <taxon>Pseudonocardiales</taxon>
        <taxon>Pseudonocardiaceae</taxon>
        <taxon>Allosaccharopolyspora</taxon>
    </lineage>
</organism>
<name>A0A5Q3QI56_9PSEU</name>
<proteinExistence type="predicted"/>
<dbReference type="Pfam" id="PF01966">
    <property type="entry name" value="HD"/>
    <property type="match status" value="1"/>
</dbReference>
<protein>
    <submittedName>
        <fullName evidence="2">HD domain-containing protein</fullName>
    </submittedName>
</protein>
<evidence type="ECO:0000313" key="2">
    <source>
        <dbReference type="EMBL" id="QGK71195.1"/>
    </source>
</evidence>
<gene>
    <name evidence="2" type="ORF">GIY23_18205</name>
</gene>
<dbReference type="EMBL" id="CP045929">
    <property type="protein sequence ID" value="QGK71195.1"/>
    <property type="molecule type" value="Genomic_DNA"/>
</dbReference>
<reference evidence="3" key="1">
    <citation type="submission" date="2019-11" db="EMBL/GenBank/DDBJ databases">
        <title>The complete genome sequence of Saccharopolyspora sp. E2A.</title>
        <authorList>
            <person name="Zhang G."/>
        </authorList>
    </citation>
    <scope>NUCLEOTIDE SEQUENCE [LARGE SCALE GENOMIC DNA]</scope>
    <source>
        <strain evidence="3">E2A</strain>
    </source>
</reference>
<dbReference type="CDD" id="cd00077">
    <property type="entry name" value="HDc"/>
    <property type="match status" value="1"/>
</dbReference>
<sequence length="184" mass="20101">MTTYSWAFGLAQSKLADVLPRRWAHVQGVARQARELRSIAGDQAELLETAAVLHDIGYAPDIAVTGFHPLDGAVFLGDAGASDRLVHLVAHHSYAALEADLRGLSQQLKNYDDEGGLLRDALWYCDLSTTPHGQKVDARARIAEIQDRYGPDHLVTEFITKASPELLAAVDRTQVRLDACEALS</sequence>
<dbReference type="KEGG" id="sace:GIY23_18205"/>
<dbReference type="RefSeq" id="WP_154077771.1">
    <property type="nucleotide sequence ID" value="NZ_CP045929.1"/>
</dbReference>
<dbReference type="Gene3D" id="1.10.3210.10">
    <property type="entry name" value="Hypothetical protein af1432"/>
    <property type="match status" value="1"/>
</dbReference>
<dbReference type="InterPro" id="IPR003607">
    <property type="entry name" value="HD/PDEase_dom"/>
</dbReference>
<dbReference type="SUPFAM" id="SSF109604">
    <property type="entry name" value="HD-domain/PDEase-like"/>
    <property type="match status" value="1"/>
</dbReference>
<evidence type="ECO:0000259" key="1">
    <source>
        <dbReference type="Pfam" id="PF01966"/>
    </source>
</evidence>